<dbReference type="Gene3D" id="2.130.10.10">
    <property type="entry name" value="YVTN repeat-like/Quinoprotein amine dehydrogenase"/>
    <property type="match status" value="1"/>
</dbReference>
<feature type="compositionally biased region" description="Polar residues" evidence="1">
    <location>
        <begin position="222"/>
        <end position="240"/>
    </location>
</feature>
<dbReference type="SUPFAM" id="SSF82171">
    <property type="entry name" value="DPP6 N-terminal domain-like"/>
    <property type="match status" value="1"/>
</dbReference>
<accession>A0A0F4GRY9</accession>
<feature type="compositionally biased region" description="Polar residues" evidence="1">
    <location>
        <begin position="1067"/>
        <end position="1097"/>
    </location>
</feature>
<keyword evidence="4" id="KW-1185">Reference proteome</keyword>
<feature type="region of interest" description="Disordered" evidence="1">
    <location>
        <begin position="1"/>
        <end position="240"/>
    </location>
</feature>
<feature type="domain" description="DUF7165" evidence="2">
    <location>
        <begin position="313"/>
        <end position="618"/>
    </location>
</feature>
<evidence type="ECO:0000313" key="4">
    <source>
        <dbReference type="Proteomes" id="UP000033647"/>
    </source>
</evidence>
<feature type="compositionally biased region" description="Basic and acidic residues" evidence="1">
    <location>
        <begin position="20"/>
        <end position="36"/>
    </location>
</feature>
<dbReference type="OrthoDB" id="3925024at2759"/>
<feature type="region of interest" description="Disordered" evidence="1">
    <location>
        <begin position="904"/>
        <end position="985"/>
    </location>
</feature>
<dbReference type="STRING" id="1047168.A0A0F4GRY9"/>
<dbReference type="Proteomes" id="UP000033647">
    <property type="component" value="Unassembled WGS sequence"/>
</dbReference>
<dbReference type="InterPro" id="IPR015943">
    <property type="entry name" value="WD40/YVTN_repeat-like_dom_sf"/>
</dbReference>
<feature type="compositionally biased region" description="Polar residues" evidence="1">
    <location>
        <begin position="110"/>
        <end position="119"/>
    </location>
</feature>
<organism evidence="3 4">
    <name type="scientific">Zymoseptoria brevis</name>
    <dbReference type="NCBI Taxonomy" id="1047168"/>
    <lineage>
        <taxon>Eukaryota</taxon>
        <taxon>Fungi</taxon>
        <taxon>Dikarya</taxon>
        <taxon>Ascomycota</taxon>
        <taxon>Pezizomycotina</taxon>
        <taxon>Dothideomycetes</taxon>
        <taxon>Dothideomycetidae</taxon>
        <taxon>Mycosphaerellales</taxon>
        <taxon>Mycosphaerellaceae</taxon>
        <taxon>Zymoseptoria</taxon>
    </lineage>
</organism>
<evidence type="ECO:0000256" key="1">
    <source>
        <dbReference type="SAM" id="MobiDB-lite"/>
    </source>
</evidence>
<dbReference type="AlphaFoldDB" id="A0A0F4GRY9"/>
<feature type="compositionally biased region" description="Polar residues" evidence="1">
    <location>
        <begin position="157"/>
        <end position="207"/>
    </location>
</feature>
<name>A0A0F4GRY9_9PEZI</name>
<dbReference type="Pfam" id="PF23749">
    <property type="entry name" value="DUF7165"/>
    <property type="match status" value="1"/>
</dbReference>
<feature type="region of interest" description="Disordered" evidence="1">
    <location>
        <begin position="815"/>
        <end position="837"/>
    </location>
</feature>
<feature type="compositionally biased region" description="Polar residues" evidence="1">
    <location>
        <begin position="969"/>
        <end position="983"/>
    </location>
</feature>
<comment type="caution">
    <text evidence="3">The sequence shown here is derived from an EMBL/GenBank/DDBJ whole genome shotgun (WGS) entry which is preliminary data.</text>
</comment>
<evidence type="ECO:0000313" key="3">
    <source>
        <dbReference type="EMBL" id="KJX98945.1"/>
    </source>
</evidence>
<feature type="region of interest" description="Disordered" evidence="1">
    <location>
        <begin position="1061"/>
        <end position="1099"/>
    </location>
</feature>
<evidence type="ECO:0000259" key="2">
    <source>
        <dbReference type="Pfam" id="PF23749"/>
    </source>
</evidence>
<feature type="region of interest" description="Disordered" evidence="1">
    <location>
        <begin position="1006"/>
        <end position="1027"/>
    </location>
</feature>
<feature type="compositionally biased region" description="Low complexity" evidence="1">
    <location>
        <begin position="137"/>
        <end position="151"/>
    </location>
</feature>
<gene>
    <name evidence="3" type="ORF">TI39_contig381g00011</name>
</gene>
<dbReference type="EMBL" id="LAFY01000373">
    <property type="protein sequence ID" value="KJX98945.1"/>
    <property type="molecule type" value="Genomic_DNA"/>
</dbReference>
<sequence length="1255" mass="135557">MPVPSTLSARSARHRSAMSEQRRQASEGPAADERRHTVTLNGTDLWDRPNWPLVSPEPDGEETDAALKEELEEESAARGKSQDINGILGDGYTYDEHNVSDVEEEADTETGASSSSHTLPQDKPPSRTSAKFHRAASLESLESPLPSVSPLKARHQGSPSLFSPSSTATVSADLNRSTNDTVSTLETTNTSPRPRQQSIQFQINGQEQRAEDDDEHTERRSTLTTTPINSSRNSHPSPVLQQASRLSYFPAPGSTNVDGSIHPSSANQAPMQYSALHRRTSTRSSLGTTTISPQKECLRYSWQSLKDVEPNRPRIHIIKLVSNSVTASAGFPTGEAFGFSISPRGRRVAAYNSARLFVLQAAALPVGITQEYALKRRPLAVEVTDLGSTMAVLADDHTINVYDIGLKVRRSRTIKLDYPTTCIALAPTGGLLAAAYEGGIEIFSLDPKAMPTDRRAVRSVKVDRLAFSEDGSTLLGTTTRVNASSTVVVSVPVFPASHSNIPTHEELKEAWCSNLLHPENIRNSSHAVFMRENRQTNNEKLFAWNGLEDTFGLLSMSDLTYGNIEFPIVVFPPLSTNGGLGAAVHSCPTIDEFGDTIAVIVNDRTIRLYIVPPKQQDEETPVEAHSIDHQLDEGYGCPFSEVRWMHSSPSLPAPADNLVPVQGRLIVTSPGGVSENGDEGVEDVEGGRIILFDFDPQFSGQPGQTFSLILGKCPPQMLEEEQVDVAEQVALVRKRSVAQHNRGALNQRPALIGRAASTIVSRSQRGVSPAFTNSSMGHHGRSRASIISIGTMQSDGARSLPDLMESNEQADVYEEPYMPGQPRSHASLQRAASNAQRHRFQTLEERNREGISVEQSSGNFLSLPEYSEEPNAPLPQKFRALAGLDGPQMFDPNKAKRMDEDITEFPPRSSSRANGVLDGSPVAGGSGERSNSPLPGVSPTGGLPSPFPAARSFTPTLRGGEPHRPDSPAGSTRTFDSQSQNGTMAPYGTIASLPRGLQRAYGNAVSPMSGVPAPRSDNGDEPWDIISPVSRLDNRSASPISPYVHSIPQRQLSQLSYNPRFSALAPGNQTSPSRAPSSAGSYNPSTYSNDSYYSPTSRRLPPHMQAFRNAAAAAAMQNPSSSGSASLFPTNQSRDHVPLRTVQSFGKAGSVAHPVTGWHPPAAASTPTLRDSGKVMEPLSGLARTSSERSTKSAAYVVTGGRDMGRAKGRIGGFFHRGKGRQEFLEADVGSYMEKKSVFTHRSPRGEREGKCAVM</sequence>
<feature type="region of interest" description="Disordered" evidence="1">
    <location>
        <begin position="1152"/>
        <end position="1173"/>
    </location>
</feature>
<dbReference type="InterPro" id="IPR055589">
    <property type="entry name" value="DUF7165"/>
</dbReference>
<reference evidence="3 4" key="1">
    <citation type="submission" date="2015-03" db="EMBL/GenBank/DDBJ databases">
        <title>RNA-seq based gene annotation and comparative genomics of four Zymoseptoria species reveal species-specific pathogenicity related genes and transposable element activity.</title>
        <authorList>
            <person name="Grandaubert J."/>
            <person name="Bhattacharyya A."/>
            <person name="Stukenbrock E.H."/>
        </authorList>
    </citation>
    <scope>NUCLEOTIDE SEQUENCE [LARGE SCALE GENOMIC DNA]</scope>
    <source>
        <strain evidence="3 4">Zb18110</strain>
    </source>
</reference>
<proteinExistence type="predicted"/>
<protein>
    <recommendedName>
        <fullName evidence="2">DUF7165 domain-containing protein</fullName>
    </recommendedName>
</protein>
<feature type="compositionally biased region" description="Basic and acidic residues" evidence="1">
    <location>
        <begin position="65"/>
        <end position="81"/>
    </location>
</feature>
<feature type="compositionally biased region" description="Polar residues" evidence="1">
    <location>
        <begin position="824"/>
        <end position="835"/>
    </location>
</feature>